<comment type="subcellular location">
    <subcellularLocation>
        <location evidence="1">Periplasm</location>
    </subcellularLocation>
</comment>
<dbReference type="EMBL" id="JAJISD010000004">
    <property type="protein sequence ID" value="MCC8429614.1"/>
    <property type="molecule type" value="Genomic_DNA"/>
</dbReference>
<evidence type="ECO:0000259" key="4">
    <source>
        <dbReference type="Pfam" id="PF09084"/>
    </source>
</evidence>
<evidence type="ECO:0000313" key="5">
    <source>
        <dbReference type="EMBL" id="MCC8429614.1"/>
    </source>
</evidence>
<organism evidence="5 6">
    <name type="scientific">Reyranella aquatilis</name>
    <dbReference type="NCBI Taxonomy" id="2035356"/>
    <lineage>
        <taxon>Bacteria</taxon>
        <taxon>Pseudomonadati</taxon>
        <taxon>Pseudomonadota</taxon>
        <taxon>Alphaproteobacteria</taxon>
        <taxon>Hyphomicrobiales</taxon>
        <taxon>Reyranellaceae</taxon>
        <taxon>Reyranella</taxon>
    </lineage>
</organism>
<accession>A0ABS8KUB2</accession>
<proteinExistence type="inferred from homology"/>
<evidence type="ECO:0000313" key="6">
    <source>
        <dbReference type="Proteomes" id="UP001198862"/>
    </source>
</evidence>
<comment type="caution">
    <text evidence="5">The sequence shown here is derived from an EMBL/GenBank/DDBJ whole genome shotgun (WGS) entry which is preliminary data.</text>
</comment>
<evidence type="ECO:0000256" key="1">
    <source>
        <dbReference type="ARBA" id="ARBA00004418"/>
    </source>
</evidence>
<name>A0ABS8KUB2_9HYPH</name>
<reference evidence="5 6" key="1">
    <citation type="submission" date="2021-11" db="EMBL/GenBank/DDBJ databases">
        <authorList>
            <person name="Lee D.-H."/>
            <person name="Kim S.-B."/>
        </authorList>
    </citation>
    <scope>NUCLEOTIDE SEQUENCE [LARGE SCALE GENOMIC DNA]</scope>
    <source>
        <strain evidence="5 6">KCTC 52223</strain>
    </source>
</reference>
<dbReference type="PANTHER" id="PTHR30024:SF47">
    <property type="entry name" value="TAURINE-BINDING PERIPLASMIC PROTEIN"/>
    <property type="match status" value="1"/>
</dbReference>
<dbReference type="InterPro" id="IPR015168">
    <property type="entry name" value="SsuA/THI5"/>
</dbReference>
<sequence>MAIVLSENFRALFYAPFYAAHATGAFARAGVEVELRPSPDPLAAARALRAGEVDVMWGGPLRVMIARDTDPTSDLVCFCDVVARDPFFVIGARPRPDFRLADLLSVKLATVSEVPTPWVCLQDDLRRAGIDPAKVDRVTDGTMGENEIALREGRIDAIQVFQPYAERLISTGAGHVWYAAADRGLTAYTTLVTRRGLLESRADELSRMIRGVDATLKWFGTAPSFDIADAVQSFFPDVSRDLFAACIDRYRALGLWGADPVIRREGYDRLHAAMRSAGTLSKDIAFDDVVDTKLASAAIAGVTRA</sequence>
<protein>
    <submittedName>
        <fullName evidence="5">ABC transporter substrate-binding protein</fullName>
    </submittedName>
</protein>
<comment type="similarity">
    <text evidence="2">Belongs to the bacterial solute-binding protein SsuA/TauA family.</text>
</comment>
<keyword evidence="6" id="KW-1185">Reference proteome</keyword>
<dbReference type="Proteomes" id="UP001198862">
    <property type="component" value="Unassembled WGS sequence"/>
</dbReference>
<gene>
    <name evidence="5" type="ORF">LJ725_11605</name>
</gene>
<dbReference type="Gene3D" id="3.40.190.10">
    <property type="entry name" value="Periplasmic binding protein-like II"/>
    <property type="match status" value="2"/>
</dbReference>
<feature type="domain" description="SsuA/THI5-like" evidence="4">
    <location>
        <begin position="15"/>
        <end position="218"/>
    </location>
</feature>
<dbReference type="PANTHER" id="PTHR30024">
    <property type="entry name" value="ALIPHATIC SULFONATES-BINDING PROTEIN-RELATED"/>
    <property type="match status" value="1"/>
</dbReference>
<evidence type="ECO:0000256" key="3">
    <source>
        <dbReference type="ARBA" id="ARBA00022729"/>
    </source>
</evidence>
<evidence type="ECO:0000256" key="2">
    <source>
        <dbReference type="ARBA" id="ARBA00010742"/>
    </source>
</evidence>
<dbReference type="Pfam" id="PF09084">
    <property type="entry name" value="NMT1"/>
    <property type="match status" value="1"/>
</dbReference>
<keyword evidence="3" id="KW-0732">Signal</keyword>
<dbReference type="SUPFAM" id="SSF53850">
    <property type="entry name" value="Periplasmic binding protein-like II"/>
    <property type="match status" value="1"/>
</dbReference>
<dbReference type="RefSeq" id="WP_230550810.1">
    <property type="nucleotide sequence ID" value="NZ_JAJISD010000004.1"/>
</dbReference>